<dbReference type="AlphaFoldDB" id="A0A7X0JIL5"/>
<protein>
    <submittedName>
        <fullName evidence="2">GGDEF domain-containing protein</fullName>
    </submittedName>
</protein>
<evidence type="ECO:0000313" key="3">
    <source>
        <dbReference type="Proteomes" id="UP000585437"/>
    </source>
</evidence>
<name>A0A7X0JIL5_9HYPH</name>
<keyword evidence="1" id="KW-0472">Membrane</keyword>
<evidence type="ECO:0000313" key="2">
    <source>
        <dbReference type="EMBL" id="MBB6508223.1"/>
    </source>
</evidence>
<reference evidence="2 3" key="1">
    <citation type="submission" date="2020-08" db="EMBL/GenBank/DDBJ databases">
        <title>The Agave Microbiome: Exploring the role of microbial communities in plant adaptations to desert environments.</title>
        <authorList>
            <person name="Partida-Martinez L.P."/>
        </authorList>
    </citation>
    <scope>NUCLEOTIDE SEQUENCE [LARGE SCALE GENOMIC DNA]</scope>
    <source>
        <strain evidence="2 3">AS3.12</strain>
    </source>
</reference>
<comment type="caution">
    <text evidence="2">The sequence shown here is derived from an EMBL/GenBank/DDBJ whole genome shotgun (WGS) entry which is preliminary data.</text>
</comment>
<feature type="transmembrane region" description="Helical" evidence="1">
    <location>
        <begin position="21"/>
        <end position="43"/>
    </location>
</feature>
<gene>
    <name evidence="2" type="ORF">F4695_001572</name>
</gene>
<sequence length="119" mass="13137">MIDRYIKQACASDRFETRRKVLAFALLMTVCVTVVADMLNVAAHYTLHALGWLPYDVVPAATVGVIISTVVASALTFSIVYIVGLAIHHLTISRAAFEHLSRTDMLSGLMNRRAFLDEV</sequence>
<dbReference type="EMBL" id="JACHBU010000003">
    <property type="protein sequence ID" value="MBB6508223.1"/>
    <property type="molecule type" value="Genomic_DNA"/>
</dbReference>
<organism evidence="2 3">
    <name type="scientific">Rhizobium soli</name>
    <dbReference type="NCBI Taxonomy" id="424798"/>
    <lineage>
        <taxon>Bacteria</taxon>
        <taxon>Pseudomonadati</taxon>
        <taxon>Pseudomonadota</taxon>
        <taxon>Alphaproteobacteria</taxon>
        <taxon>Hyphomicrobiales</taxon>
        <taxon>Rhizobiaceae</taxon>
        <taxon>Rhizobium/Agrobacterium group</taxon>
        <taxon>Rhizobium</taxon>
    </lineage>
</organism>
<keyword evidence="1" id="KW-0812">Transmembrane</keyword>
<keyword evidence="1" id="KW-1133">Transmembrane helix</keyword>
<accession>A0A7X0JIL5</accession>
<feature type="transmembrane region" description="Helical" evidence="1">
    <location>
        <begin position="63"/>
        <end position="87"/>
    </location>
</feature>
<dbReference type="Proteomes" id="UP000585437">
    <property type="component" value="Unassembled WGS sequence"/>
</dbReference>
<keyword evidence="3" id="KW-1185">Reference proteome</keyword>
<evidence type="ECO:0000256" key="1">
    <source>
        <dbReference type="SAM" id="Phobius"/>
    </source>
</evidence>
<feature type="non-terminal residue" evidence="2">
    <location>
        <position position="119"/>
    </location>
</feature>
<proteinExistence type="predicted"/>